<dbReference type="InterPro" id="IPR035669">
    <property type="entry name" value="SGNH_plant_lipase-like"/>
</dbReference>
<dbReference type="GO" id="GO:0016788">
    <property type="term" value="F:hydrolase activity, acting on ester bonds"/>
    <property type="evidence" value="ECO:0007669"/>
    <property type="project" value="InterPro"/>
</dbReference>
<dbReference type="Proteomes" id="UP000834106">
    <property type="component" value="Chromosome 23"/>
</dbReference>
<keyword evidence="7" id="KW-0443">Lipid metabolism</keyword>
<keyword evidence="9" id="KW-1185">Reference proteome</keyword>
<accession>A0AAD2AH84</accession>
<protein>
    <recommendedName>
        <fullName evidence="10">GDSL esterase/lipase</fullName>
    </recommendedName>
</protein>
<dbReference type="AlphaFoldDB" id="A0AAD2AH84"/>
<sequence>MAKSNYPPYGIDYPDGPTGRFSNGRNIADFLAQFLGFDNPIQPFAYARGSEILRGVNYASGAAGIREESGFQVGDRISLNRQLLNHKTTISLFSLLLGRNVGATKDYLNKCLYIVNMGNNDYINNYLLPQYYSTSLVYTPDQFAAILIQQYSQQLRTLYSYGARKIAIFGLGLLGCIPQELAMYPPTNGSSCVEPINNAVQLFNNRLKPMIDDLNSNLSDAKFIYINITSISLGDPSSIGIKVVNAPCCMVSTTFAKGQCAIRKVPCNNRNEYVFYDNFHPTEILNFVTATRAYNTTLPADVYPMDISHLALQ</sequence>
<name>A0AAD2AH84_9LAMI</name>
<evidence type="ECO:0000256" key="3">
    <source>
        <dbReference type="ARBA" id="ARBA00022525"/>
    </source>
</evidence>
<evidence type="ECO:0000313" key="8">
    <source>
        <dbReference type="EMBL" id="CAI9787970.1"/>
    </source>
</evidence>
<evidence type="ECO:0000256" key="6">
    <source>
        <dbReference type="ARBA" id="ARBA00022963"/>
    </source>
</evidence>
<evidence type="ECO:0000256" key="5">
    <source>
        <dbReference type="ARBA" id="ARBA00022801"/>
    </source>
</evidence>
<comment type="similarity">
    <text evidence="2">Belongs to the 'GDSL' lipolytic enzyme family.</text>
</comment>
<evidence type="ECO:0000256" key="4">
    <source>
        <dbReference type="ARBA" id="ARBA00022729"/>
    </source>
</evidence>
<dbReference type="GO" id="GO:0005576">
    <property type="term" value="C:extracellular region"/>
    <property type="evidence" value="ECO:0007669"/>
    <property type="project" value="UniProtKB-SubCell"/>
</dbReference>
<dbReference type="EMBL" id="OU503058">
    <property type="protein sequence ID" value="CAI9787970.1"/>
    <property type="molecule type" value="Genomic_DNA"/>
</dbReference>
<dbReference type="InterPro" id="IPR036514">
    <property type="entry name" value="SGNH_hydro_sf"/>
</dbReference>
<reference evidence="8" key="1">
    <citation type="submission" date="2023-05" db="EMBL/GenBank/DDBJ databases">
        <authorList>
            <person name="Huff M."/>
        </authorList>
    </citation>
    <scope>NUCLEOTIDE SEQUENCE</scope>
</reference>
<evidence type="ECO:0000256" key="1">
    <source>
        <dbReference type="ARBA" id="ARBA00004613"/>
    </source>
</evidence>
<evidence type="ECO:0008006" key="10">
    <source>
        <dbReference type="Google" id="ProtNLM"/>
    </source>
</evidence>
<dbReference type="Pfam" id="PF00657">
    <property type="entry name" value="Lipase_GDSL"/>
    <property type="match status" value="1"/>
</dbReference>
<evidence type="ECO:0000256" key="7">
    <source>
        <dbReference type="ARBA" id="ARBA00023098"/>
    </source>
</evidence>
<dbReference type="PANTHER" id="PTHR45650:SF9">
    <property type="entry name" value="SGNH HYDROLASE-TYPE ESTERASE DOMAIN-CONTAINING PROTEIN"/>
    <property type="match status" value="1"/>
</dbReference>
<comment type="subcellular location">
    <subcellularLocation>
        <location evidence="1">Secreted</location>
    </subcellularLocation>
</comment>
<dbReference type="GO" id="GO:0016042">
    <property type="term" value="P:lipid catabolic process"/>
    <property type="evidence" value="ECO:0007669"/>
    <property type="project" value="UniProtKB-KW"/>
</dbReference>
<dbReference type="PANTHER" id="PTHR45650">
    <property type="entry name" value="GDSL-LIKE LIPASE/ACYLHYDROLASE-RELATED"/>
    <property type="match status" value="1"/>
</dbReference>
<dbReference type="CDD" id="cd01837">
    <property type="entry name" value="SGNH_plant_lipase_like"/>
    <property type="match status" value="1"/>
</dbReference>
<proteinExistence type="inferred from homology"/>
<keyword evidence="4" id="KW-0732">Signal</keyword>
<dbReference type="Gene3D" id="3.40.50.1110">
    <property type="entry name" value="SGNH hydrolase"/>
    <property type="match status" value="1"/>
</dbReference>
<evidence type="ECO:0000256" key="2">
    <source>
        <dbReference type="ARBA" id="ARBA00008668"/>
    </source>
</evidence>
<evidence type="ECO:0000313" key="9">
    <source>
        <dbReference type="Proteomes" id="UP000834106"/>
    </source>
</evidence>
<keyword evidence="6" id="KW-0442">Lipid degradation</keyword>
<keyword evidence="3" id="KW-0964">Secreted</keyword>
<dbReference type="InterPro" id="IPR001087">
    <property type="entry name" value="GDSL"/>
</dbReference>
<keyword evidence="5" id="KW-0378">Hydrolase</keyword>
<gene>
    <name evidence="8" type="ORF">FPE_LOCUS35400</name>
</gene>
<dbReference type="InterPro" id="IPR051238">
    <property type="entry name" value="GDSL_esterase/lipase"/>
</dbReference>
<organism evidence="8 9">
    <name type="scientific">Fraxinus pennsylvanica</name>
    <dbReference type="NCBI Taxonomy" id="56036"/>
    <lineage>
        <taxon>Eukaryota</taxon>
        <taxon>Viridiplantae</taxon>
        <taxon>Streptophyta</taxon>
        <taxon>Embryophyta</taxon>
        <taxon>Tracheophyta</taxon>
        <taxon>Spermatophyta</taxon>
        <taxon>Magnoliopsida</taxon>
        <taxon>eudicotyledons</taxon>
        <taxon>Gunneridae</taxon>
        <taxon>Pentapetalae</taxon>
        <taxon>asterids</taxon>
        <taxon>lamiids</taxon>
        <taxon>Lamiales</taxon>
        <taxon>Oleaceae</taxon>
        <taxon>Oleeae</taxon>
        <taxon>Fraxinus</taxon>
    </lineage>
</organism>